<proteinExistence type="predicted"/>
<dbReference type="HOGENOM" id="CLU_156761_0_0_1"/>
<sequence>MSSGFPYQHAQQNGQSVQPQQHQPYETTDAVNQRFLERTDPPELAHCLSCEGTFQKQSIADVIKHYADQSHGQFYSPCLYCRGKVHRYRDGKGLQYYHDCYRSTKKLDQ</sequence>
<evidence type="ECO:0000313" key="3">
    <source>
        <dbReference type="Proteomes" id="UP000682892"/>
    </source>
</evidence>
<dbReference type="AlphaFoldDB" id="A0A1S4FNA6"/>
<reference evidence="2" key="2">
    <citation type="journal article" date="2007" name="Science">
        <title>Genome sequence of Aedes aegypti, a major arbovirus vector.</title>
        <authorList>
            <person name="Nene V."/>
            <person name="Wortman J.R."/>
            <person name="Lawson D."/>
            <person name="Haas B."/>
            <person name="Kodira C."/>
            <person name="Tu Z.J."/>
            <person name="Loftus B."/>
            <person name="Xi Z."/>
            <person name="Megy K."/>
            <person name="Grabherr M."/>
            <person name="Ren Q."/>
            <person name="Zdobnov E.M."/>
            <person name="Lobo N.F."/>
            <person name="Campbell K.S."/>
            <person name="Brown S.E."/>
            <person name="Bonaldo M.F."/>
            <person name="Zhu J."/>
            <person name="Sinkins S.P."/>
            <person name="Hogenkamp D.G."/>
            <person name="Amedeo P."/>
            <person name="Arensburger P."/>
            <person name="Atkinson P.W."/>
            <person name="Bidwell S."/>
            <person name="Biedler J."/>
            <person name="Birney E."/>
            <person name="Bruggner R.V."/>
            <person name="Costas J."/>
            <person name="Coy M.R."/>
            <person name="Crabtree J."/>
            <person name="Crawford M."/>
            <person name="Debruyn B."/>
            <person name="Decaprio D."/>
            <person name="Eiglmeier K."/>
            <person name="Eisenstadt E."/>
            <person name="El-Dorry H."/>
            <person name="Gelbart W.M."/>
            <person name="Gomes S.L."/>
            <person name="Hammond M."/>
            <person name="Hannick L.I."/>
            <person name="Hogan J.R."/>
            <person name="Holmes M.H."/>
            <person name="Jaffe D."/>
            <person name="Johnston J.S."/>
            <person name="Kennedy R.C."/>
            <person name="Koo H."/>
            <person name="Kravitz S."/>
            <person name="Kriventseva E.V."/>
            <person name="Kulp D."/>
            <person name="Labutti K."/>
            <person name="Lee E."/>
            <person name="Li S."/>
            <person name="Lovin D.D."/>
            <person name="Mao C."/>
            <person name="Mauceli E."/>
            <person name="Menck C.F."/>
            <person name="Miller J.R."/>
            <person name="Montgomery P."/>
            <person name="Mori A."/>
            <person name="Nascimento A.L."/>
            <person name="Naveira H.F."/>
            <person name="Nusbaum C."/>
            <person name="O'leary S."/>
            <person name="Orvis J."/>
            <person name="Pertea M."/>
            <person name="Quesneville H."/>
            <person name="Reidenbach K.R."/>
            <person name="Rogers Y.H."/>
            <person name="Roth C.W."/>
            <person name="Schneider J.R."/>
            <person name="Schatz M."/>
            <person name="Shumway M."/>
            <person name="Stanke M."/>
            <person name="Stinson E.O."/>
            <person name="Tubio J.M."/>
            <person name="Vanzee J.P."/>
            <person name="Verjovski-Almeida S."/>
            <person name="Werner D."/>
            <person name="White O."/>
            <person name="Wyder S."/>
            <person name="Zeng Q."/>
            <person name="Zhao Q."/>
            <person name="Zhao Y."/>
            <person name="Hill C.A."/>
            <person name="Raikhel A.S."/>
            <person name="Soares M.B."/>
            <person name="Knudson D.L."/>
            <person name="Lee N.H."/>
            <person name="Galagan J."/>
            <person name="Salzberg S.L."/>
            <person name="Paulsen I.T."/>
            <person name="Dimopoulos G."/>
            <person name="Collins F.H."/>
            <person name="Birren B."/>
            <person name="Fraser-Liggett C.M."/>
            <person name="Severson D.W."/>
        </authorList>
    </citation>
    <scope>NUCLEOTIDE SEQUENCE [LARGE SCALE GENOMIC DNA]</scope>
    <source>
        <strain evidence="2">Liverpool</strain>
    </source>
</reference>
<dbReference type="OrthoDB" id="10043826at2759"/>
<gene>
    <name evidence="2" type="ORF">AaeL_AAEL009778</name>
</gene>
<name>A0A1S4FNA6_AEDAE</name>
<evidence type="ECO:0000313" key="2">
    <source>
        <dbReference type="EMBL" id="EAT38316.1"/>
    </source>
</evidence>
<feature type="region of interest" description="Disordered" evidence="1">
    <location>
        <begin position="1"/>
        <end position="36"/>
    </location>
</feature>
<accession>A0A1S4FNA6</accession>
<organism evidence="2 3">
    <name type="scientific">Aedes aegypti</name>
    <name type="common">Yellowfever mosquito</name>
    <name type="synonym">Culex aegypti</name>
    <dbReference type="NCBI Taxonomy" id="7159"/>
    <lineage>
        <taxon>Eukaryota</taxon>
        <taxon>Metazoa</taxon>
        <taxon>Ecdysozoa</taxon>
        <taxon>Arthropoda</taxon>
        <taxon>Hexapoda</taxon>
        <taxon>Insecta</taxon>
        <taxon>Pterygota</taxon>
        <taxon>Neoptera</taxon>
        <taxon>Endopterygota</taxon>
        <taxon>Diptera</taxon>
        <taxon>Nematocera</taxon>
        <taxon>Culicoidea</taxon>
        <taxon>Culicidae</taxon>
        <taxon>Culicinae</taxon>
        <taxon>Aedini</taxon>
        <taxon>Aedes</taxon>
        <taxon>Stegomyia</taxon>
    </lineage>
</organism>
<feature type="compositionally biased region" description="Polar residues" evidence="1">
    <location>
        <begin position="1"/>
        <end position="31"/>
    </location>
</feature>
<evidence type="ECO:0000256" key="1">
    <source>
        <dbReference type="SAM" id="MobiDB-lite"/>
    </source>
</evidence>
<reference evidence="2" key="3">
    <citation type="submission" date="2012-09" db="EMBL/GenBank/DDBJ databases">
        <authorList>
            <consortium name="VectorBase"/>
        </authorList>
    </citation>
    <scope>NUCLEOTIDE SEQUENCE</scope>
    <source>
        <strain evidence="2">Liverpool</strain>
    </source>
</reference>
<protein>
    <submittedName>
        <fullName evidence="2">AAEL009778-PA</fullName>
    </submittedName>
</protein>
<reference evidence="2" key="1">
    <citation type="submission" date="2005-10" db="EMBL/GenBank/DDBJ databases">
        <authorList>
            <person name="Loftus B.J."/>
            <person name="Nene V.M."/>
            <person name="Hannick L.I."/>
            <person name="Bidwell S."/>
            <person name="Haas B."/>
            <person name="Amedeo P."/>
            <person name="Orvis J."/>
            <person name="Wortman J.R."/>
            <person name="White O.R."/>
            <person name="Salzberg S."/>
            <person name="Shumway M."/>
            <person name="Koo H."/>
            <person name="Zhao Y."/>
            <person name="Holmes M."/>
            <person name="Miller J."/>
            <person name="Schatz M."/>
            <person name="Pop M."/>
            <person name="Pai G."/>
            <person name="Utterback T."/>
            <person name="Rogers Y.-H."/>
            <person name="Kravitz S."/>
            <person name="Fraser C.M."/>
        </authorList>
    </citation>
    <scope>NUCLEOTIDE SEQUENCE</scope>
    <source>
        <strain evidence="2">Liverpool</strain>
    </source>
</reference>
<dbReference type="EMBL" id="CH477613">
    <property type="protein sequence ID" value="EAT38316.1"/>
    <property type="molecule type" value="Genomic_DNA"/>
</dbReference>
<dbReference type="KEGG" id="aag:5572388"/>
<dbReference type="OMA" id="HDCYRST"/>
<dbReference type="Proteomes" id="UP000682892">
    <property type="component" value="Unassembled WGS sequence"/>
</dbReference>